<dbReference type="STRING" id="889378.Spiaf_0296"/>
<dbReference type="Gene3D" id="2.60.40.10">
    <property type="entry name" value="Immunoglobulins"/>
    <property type="match status" value="1"/>
</dbReference>
<dbReference type="SUPFAM" id="SSF81296">
    <property type="entry name" value="E set domains"/>
    <property type="match status" value="1"/>
</dbReference>
<sequence>MKLMVKGFTWASLLAAVVLVAACATGPQDVTIQAQDGVDLSAAAVERIYPELTKPGTLFVVMGEGFGLTPAPVYIGDIEVTEFIDWSDEAIFFRTPRGVQDGDTVIVGNSVSDAGIVLAPSNSITVVWEVDFGAAQDLADQVYESYGLNEAPQFEPPFYIKGQWTKYGGTAVGTQSQTWDGGARISMANRAGTDVWFTETVFSPDAVETFGGRPMQFAFEDANTTSRRLSSFESDAALILKDYWAKNDAFTSIGSDPAVRIDTRDSGHSSRGNTIFVQFP</sequence>
<dbReference type="OrthoDB" id="370010at2"/>
<evidence type="ECO:0008006" key="4">
    <source>
        <dbReference type="Google" id="ProtNLM"/>
    </source>
</evidence>
<feature type="chain" id="PRO_5003622984" description="IPT/TIG domain-containing protein" evidence="1">
    <location>
        <begin position="22"/>
        <end position="280"/>
    </location>
</feature>
<evidence type="ECO:0000313" key="3">
    <source>
        <dbReference type="Proteomes" id="UP000007383"/>
    </source>
</evidence>
<gene>
    <name evidence="2" type="ordered locus">Spiaf_0296</name>
</gene>
<dbReference type="Proteomes" id="UP000007383">
    <property type="component" value="Chromosome"/>
</dbReference>
<dbReference type="PROSITE" id="PS51257">
    <property type="entry name" value="PROKAR_LIPOPROTEIN"/>
    <property type="match status" value="1"/>
</dbReference>
<dbReference type="InterPro" id="IPR013783">
    <property type="entry name" value="Ig-like_fold"/>
</dbReference>
<dbReference type="RefSeq" id="WP_014454402.1">
    <property type="nucleotide sequence ID" value="NC_017098.1"/>
</dbReference>
<protein>
    <recommendedName>
        <fullName evidence="4">IPT/TIG domain-containing protein</fullName>
    </recommendedName>
</protein>
<name>H9UFW1_SPIAZ</name>
<dbReference type="AlphaFoldDB" id="H9UFW1"/>
<reference evidence="3" key="1">
    <citation type="journal article" date="2013" name="Stand. Genomic Sci.">
        <title>Complete genome sequence of the halophilic bacterium Spirochaeta africana type strain (Z-7692(T)) from the alkaline Lake Magadi in the East African Rift.</title>
        <authorList>
            <person name="Liolos K."/>
            <person name="Abt B."/>
            <person name="Scheuner C."/>
            <person name="Teshima H."/>
            <person name="Held B."/>
            <person name="Lapidus A."/>
            <person name="Nolan M."/>
            <person name="Lucas S."/>
            <person name="Deshpande S."/>
            <person name="Cheng J.F."/>
            <person name="Tapia R."/>
            <person name="Goodwin L.A."/>
            <person name="Pitluck S."/>
            <person name="Pagani I."/>
            <person name="Ivanova N."/>
            <person name="Mavromatis K."/>
            <person name="Mikhailova N."/>
            <person name="Huntemann M."/>
            <person name="Pati A."/>
            <person name="Chen A."/>
            <person name="Palaniappan K."/>
            <person name="Land M."/>
            <person name="Rohde M."/>
            <person name="Tindall B.J."/>
            <person name="Detter J.C."/>
            <person name="Goker M."/>
            <person name="Bristow J."/>
            <person name="Eisen J.A."/>
            <person name="Markowitz V."/>
            <person name="Hugenholtz P."/>
            <person name="Woyke T."/>
            <person name="Klenk H.P."/>
            <person name="Kyrpides N.C."/>
        </authorList>
    </citation>
    <scope>NUCLEOTIDE SEQUENCE</scope>
    <source>
        <strain evidence="3">ATCC 700263 / DSM 8902 / Z-7692</strain>
    </source>
</reference>
<dbReference type="EMBL" id="CP003282">
    <property type="protein sequence ID" value="AFG36404.1"/>
    <property type="molecule type" value="Genomic_DNA"/>
</dbReference>
<dbReference type="HOGENOM" id="CLU_986570_0_0_12"/>
<proteinExistence type="predicted"/>
<dbReference type="InterPro" id="IPR014756">
    <property type="entry name" value="Ig_E-set"/>
</dbReference>
<keyword evidence="3" id="KW-1185">Reference proteome</keyword>
<evidence type="ECO:0000313" key="2">
    <source>
        <dbReference type="EMBL" id="AFG36404.1"/>
    </source>
</evidence>
<organism evidence="2 3">
    <name type="scientific">Spirochaeta africana (strain ATCC 700263 / DSM 8902 / Z-7692)</name>
    <dbReference type="NCBI Taxonomy" id="889378"/>
    <lineage>
        <taxon>Bacteria</taxon>
        <taxon>Pseudomonadati</taxon>
        <taxon>Spirochaetota</taxon>
        <taxon>Spirochaetia</taxon>
        <taxon>Spirochaetales</taxon>
        <taxon>Spirochaetaceae</taxon>
        <taxon>Spirochaeta</taxon>
    </lineage>
</organism>
<evidence type="ECO:0000256" key="1">
    <source>
        <dbReference type="SAM" id="SignalP"/>
    </source>
</evidence>
<accession>H9UFW1</accession>
<dbReference type="KEGG" id="sfc:Spiaf_0296"/>
<keyword evidence="1" id="KW-0732">Signal</keyword>
<dbReference type="PATRIC" id="fig|889378.3.peg.302"/>
<feature type="signal peptide" evidence="1">
    <location>
        <begin position="1"/>
        <end position="21"/>
    </location>
</feature>